<dbReference type="Gene3D" id="2.60.120.10">
    <property type="entry name" value="Jelly Rolls"/>
    <property type="match status" value="1"/>
</dbReference>
<keyword evidence="1" id="KW-0805">Transcription regulation</keyword>
<dbReference type="PANTHER" id="PTHR46796:SF13">
    <property type="entry name" value="HTH-TYPE TRANSCRIPTIONAL ACTIVATOR RHAS"/>
    <property type="match status" value="1"/>
</dbReference>
<feature type="region of interest" description="Disordered" evidence="4">
    <location>
        <begin position="289"/>
        <end position="330"/>
    </location>
</feature>
<dbReference type="EMBL" id="CP031699">
    <property type="protein sequence ID" value="QEY24512.1"/>
    <property type="molecule type" value="Genomic_DNA"/>
</dbReference>
<reference evidence="6 7" key="1">
    <citation type="submission" date="2018-08" db="EMBL/GenBank/DDBJ databases">
        <title>Neisseria animalis ATCC 49930 complete genome.</title>
        <authorList>
            <person name="Veseli I.A."/>
            <person name="Mascarenhas dos Santos A.C."/>
            <person name="Buttler R."/>
            <person name="Pombert J.-F."/>
        </authorList>
    </citation>
    <scope>NUCLEOTIDE SEQUENCE [LARGE SCALE GENOMIC DNA]</scope>
    <source>
        <strain evidence="6 7">ATCC 49930</strain>
    </source>
</reference>
<dbReference type="InterPro" id="IPR018062">
    <property type="entry name" value="HTH_AraC-typ_CS"/>
</dbReference>
<dbReference type="RefSeq" id="WP_123794900.1">
    <property type="nucleotide sequence ID" value="NZ_CP031699.1"/>
</dbReference>
<dbReference type="Pfam" id="PF12852">
    <property type="entry name" value="Cupin_6"/>
    <property type="match status" value="1"/>
</dbReference>
<dbReference type="InterPro" id="IPR050204">
    <property type="entry name" value="AraC_XylS_family_regulators"/>
</dbReference>
<evidence type="ECO:0000259" key="5">
    <source>
        <dbReference type="PROSITE" id="PS01124"/>
    </source>
</evidence>
<proteinExistence type="predicted"/>
<dbReference type="OrthoDB" id="9789899at2"/>
<sequence length="330" mass="36692">MDILDRLVQFAQIRGSIDVQCVFREKWYVRHESEQNCGLVHIVTSGSGYIHIDGEDSARLMKAGDVIFFPRTAAHTLSSRPDCDNAADRPAVSHNGVFQLKQNGSSGAPDVSFFCARFEYTEHADIMNNLPEMVLLNLSHPSLQCLAAMLQYESEQPQYGSAAVVNALSAILLVLLVRTYLDGSGKTALSGILKGWHDRRLQHLIQEVVKHPERQWNVGQMSETAHLSRAQLMRLFKQQTGISPHAFVNYIRLQQAALLLKQSAESVLSIALKVGFQSETHFGKAFKKQFGTSPGQYRKTQEKQENTGGNPHNAADGYAGSEPMEPAYHI</sequence>
<feature type="domain" description="HTH araC/xylS-type" evidence="5">
    <location>
        <begin position="199"/>
        <end position="300"/>
    </location>
</feature>
<dbReference type="SMART" id="SM00342">
    <property type="entry name" value="HTH_ARAC"/>
    <property type="match status" value="1"/>
</dbReference>
<evidence type="ECO:0000313" key="6">
    <source>
        <dbReference type="EMBL" id="QEY24512.1"/>
    </source>
</evidence>
<evidence type="ECO:0000256" key="2">
    <source>
        <dbReference type="ARBA" id="ARBA00023125"/>
    </source>
</evidence>
<dbReference type="Gene3D" id="1.10.10.60">
    <property type="entry name" value="Homeodomain-like"/>
    <property type="match status" value="2"/>
</dbReference>
<dbReference type="PROSITE" id="PS01124">
    <property type="entry name" value="HTH_ARAC_FAMILY_2"/>
    <property type="match status" value="1"/>
</dbReference>
<evidence type="ECO:0000256" key="1">
    <source>
        <dbReference type="ARBA" id="ARBA00023015"/>
    </source>
</evidence>
<keyword evidence="7" id="KW-1185">Reference proteome</keyword>
<evidence type="ECO:0000256" key="4">
    <source>
        <dbReference type="SAM" id="MobiDB-lite"/>
    </source>
</evidence>
<name>A0A5P3MSD4_NEIAN</name>
<dbReference type="GO" id="GO:0043565">
    <property type="term" value="F:sequence-specific DNA binding"/>
    <property type="evidence" value="ECO:0007669"/>
    <property type="project" value="InterPro"/>
</dbReference>
<dbReference type="InterPro" id="IPR018060">
    <property type="entry name" value="HTH_AraC"/>
</dbReference>
<dbReference type="InterPro" id="IPR014710">
    <property type="entry name" value="RmlC-like_jellyroll"/>
</dbReference>
<dbReference type="InterPro" id="IPR009057">
    <property type="entry name" value="Homeodomain-like_sf"/>
</dbReference>
<evidence type="ECO:0000256" key="3">
    <source>
        <dbReference type="ARBA" id="ARBA00023163"/>
    </source>
</evidence>
<dbReference type="AlphaFoldDB" id="A0A5P3MSD4"/>
<dbReference type="GO" id="GO:0003700">
    <property type="term" value="F:DNA-binding transcription factor activity"/>
    <property type="evidence" value="ECO:0007669"/>
    <property type="project" value="InterPro"/>
</dbReference>
<organism evidence="6 7">
    <name type="scientific">Neisseria animalis</name>
    <dbReference type="NCBI Taxonomy" id="492"/>
    <lineage>
        <taxon>Bacteria</taxon>
        <taxon>Pseudomonadati</taxon>
        <taxon>Pseudomonadota</taxon>
        <taxon>Betaproteobacteria</taxon>
        <taxon>Neisseriales</taxon>
        <taxon>Neisseriaceae</taxon>
        <taxon>Neisseria</taxon>
    </lineage>
</organism>
<dbReference type="Pfam" id="PF12833">
    <property type="entry name" value="HTH_18"/>
    <property type="match status" value="1"/>
</dbReference>
<keyword evidence="3" id="KW-0804">Transcription</keyword>
<dbReference type="SUPFAM" id="SSF46689">
    <property type="entry name" value="Homeodomain-like"/>
    <property type="match status" value="2"/>
</dbReference>
<dbReference type="KEGG" id="naq:D0T90_08545"/>
<gene>
    <name evidence="6" type="ORF">D0T90_08545</name>
</gene>
<dbReference type="InterPro" id="IPR011051">
    <property type="entry name" value="RmlC_Cupin_sf"/>
</dbReference>
<dbReference type="Proteomes" id="UP000325536">
    <property type="component" value="Chromosome"/>
</dbReference>
<dbReference type="SUPFAM" id="SSF51182">
    <property type="entry name" value="RmlC-like cupins"/>
    <property type="match status" value="1"/>
</dbReference>
<dbReference type="PROSITE" id="PS00041">
    <property type="entry name" value="HTH_ARAC_FAMILY_1"/>
    <property type="match status" value="1"/>
</dbReference>
<dbReference type="InterPro" id="IPR032783">
    <property type="entry name" value="AraC_lig"/>
</dbReference>
<accession>A0A5P3MSD4</accession>
<protein>
    <submittedName>
        <fullName evidence="6">AraC family transcriptional regulator</fullName>
    </submittedName>
</protein>
<dbReference type="PANTHER" id="PTHR46796">
    <property type="entry name" value="HTH-TYPE TRANSCRIPTIONAL ACTIVATOR RHAS-RELATED"/>
    <property type="match status" value="1"/>
</dbReference>
<evidence type="ECO:0000313" key="7">
    <source>
        <dbReference type="Proteomes" id="UP000325536"/>
    </source>
</evidence>
<dbReference type="PRINTS" id="PR00032">
    <property type="entry name" value="HTHARAC"/>
</dbReference>
<keyword evidence="2" id="KW-0238">DNA-binding</keyword>
<dbReference type="InterPro" id="IPR020449">
    <property type="entry name" value="Tscrpt_reg_AraC-type_HTH"/>
</dbReference>